<organism evidence="1 2">
    <name type="scientific">Alteromonas naphthalenivorans</name>
    <dbReference type="NCBI Taxonomy" id="715451"/>
    <lineage>
        <taxon>Bacteria</taxon>
        <taxon>Pseudomonadati</taxon>
        <taxon>Pseudomonadota</taxon>
        <taxon>Gammaproteobacteria</taxon>
        <taxon>Alteromonadales</taxon>
        <taxon>Alteromonadaceae</taxon>
        <taxon>Alteromonas/Salinimonas group</taxon>
        <taxon>Alteromonas</taxon>
    </lineage>
</organism>
<evidence type="ECO:0000313" key="1">
    <source>
        <dbReference type="EMBL" id="AEF05022.1"/>
    </source>
</evidence>
<dbReference type="AlphaFoldDB" id="F5Z5L7"/>
<reference evidence="1 2" key="1">
    <citation type="journal article" date="2011" name="J. Bacteriol.">
        <title>Complete genome sequence of the polycyclic aromatic hydrocarbon-degrading bacterium Alteromonas sp. strain SN2.</title>
        <authorList>
            <person name="Jin H.M."/>
            <person name="Jeong H."/>
            <person name="Moon E.J."/>
            <person name="Math R.K."/>
            <person name="Lee K."/>
            <person name="Kim H.J."/>
            <person name="Jeon C.O."/>
            <person name="Oh T.K."/>
            <person name="Kim J.F."/>
        </authorList>
    </citation>
    <scope>NUCLEOTIDE SEQUENCE [LARGE SCALE GENOMIC DNA]</scope>
    <source>
        <strain evidence="2">JCM 17741 / KACC 18427 / KCTC 11700BP / SN2</strain>
    </source>
</reference>
<dbReference type="RefSeq" id="WP_013785941.1">
    <property type="nucleotide sequence ID" value="NC_015554.1"/>
</dbReference>
<dbReference type="Proteomes" id="UP000000683">
    <property type="component" value="Chromosome"/>
</dbReference>
<keyword evidence="2" id="KW-1185">Reference proteome</keyword>
<dbReference type="HOGENOM" id="CLU_2299781_0_0_6"/>
<name>F5Z5L7_ALTNA</name>
<dbReference type="KEGG" id="alt:ambt_17600"/>
<proteinExistence type="predicted"/>
<dbReference type="EMBL" id="CP002339">
    <property type="protein sequence ID" value="AEF05022.1"/>
    <property type="molecule type" value="Genomic_DNA"/>
</dbReference>
<evidence type="ECO:0000313" key="2">
    <source>
        <dbReference type="Proteomes" id="UP000000683"/>
    </source>
</evidence>
<sequence length="100" mass="11391">MSTITRQDITVMWQEAFNTCQCEKRSADKVVAQLPTSLKAKASAALSEVTFNRRRYGTGQFYCFPNHPLFNRDTLDPWPAVQYPKAVLLVELARRLAAQL</sequence>
<protein>
    <submittedName>
        <fullName evidence="1">Uncharacterized protein</fullName>
    </submittedName>
</protein>
<accession>F5Z5L7</accession>
<gene>
    <name evidence="1" type="ordered locus">ambt_17600</name>
</gene>